<dbReference type="Gene3D" id="1.10.10.10">
    <property type="entry name" value="Winged helix-like DNA-binding domain superfamily/Winged helix DNA-binding domain"/>
    <property type="match status" value="1"/>
</dbReference>
<dbReference type="Gene3D" id="3.30.70.920">
    <property type="match status" value="1"/>
</dbReference>
<dbReference type="GO" id="GO:0005829">
    <property type="term" value="C:cytosol"/>
    <property type="evidence" value="ECO:0007669"/>
    <property type="project" value="TreeGrafter"/>
</dbReference>
<dbReference type="PROSITE" id="PS50956">
    <property type="entry name" value="HTH_ASNC_2"/>
    <property type="match status" value="1"/>
</dbReference>
<dbReference type="RefSeq" id="WP_060531520.1">
    <property type="nucleotide sequence ID" value="NZ_CP013023.1"/>
</dbReference>
<dbReference type="PANTHER" id="PTHR30154">
    <property type="entry name" value="LEUCINE-RESPONSIVE REGULATORY PROTEIN"/>
    <property type="match status" value="1"/>
</dbReference>
<accession>A0A172ZBW4</accession>
<dbReference type="SUPFAM" id="SSF54909">
    <property type="entry name" value="Dimeric alpha+beta barrel"/>
    <property type="match status" value="1"/>
</dbReference>
<evidence type="ECO:0000259" key="4">
    <source>
        <dbReference type="PROSITE" id="PS50956"/>
    </source>
</evidence>
<organism evidence="5 6">
    <name type="scientific">Paenibacillus bovis</name>
    <dbReference type="NCBI Taxonomy" id="1616788"/>
    <lineage>
        <taxon>Bacteria</taxon>
        <taxon>Bacillati</taxon>
        <taxon>Bacillota</taxon>
        <taxon>Bacilli</taxon>
        <taxon>Bacillales</taxon>
        <taxon>Paenibacillaceae</taxon>
        <taxon>Paenibacillus</taxon>
    </lineage>
</organism>
<dbReference type="CDD" id="cd00090">
    <property type="entry name" value="HTH_ARSR"/>
    <property type="match status" value="1"/>
</dbReference>
<dbReference type="InterPro" id="IPR019888">
    <property type="entry name" value="Tscrpt_reg_AsnC-like"/>
</dbReference>
<dbReference type="OrthoDB" id="34294at2"/>
<reference evidence="5 6" key="2">
    <citation type="journal article" date="2016" name="Int. J. Syst. Evol. Microbiol.">
        <title>Paenibacillus bovis sp. nov., isolated from raw yak (Bos grunniens) milk.</title>
        <authorList>
            <person name="Gao C."/>
            <person name="Han J."/>
            <person name="Liu Z."/>
            <person name="Xu X."/>
            <person name="Hang F."/>
            <person name="Wu Z."/>
        </authorList>
    </citation>
    <scope>NUCLEOTIDE SEQUENCE [LARGE SCALE GENOMIC DNA]</scope>
    <source>
        <strain evidence="5 6">BD3526</strain>
    </source>
</reference>
<reference evidence="6" key="1">
    <citation type="submission" date="2015-10" db="EMBL/GenBank/DDBJ databases">
        <title>Genome of Paenibacillus bovis sp. nov.</title>
        <authorList>
            <person name="Wu Z."/>
            <person name="Gao C."/>
            <person name="Liu Z."/>
            <person name="Zheng H."/>
        </authorList>
    </citation>
    <scope>NUCLEOTIDE SEQUENCE [LARGE SCALE GENOMIC DNA]</scope>
    <source>
        <strain evidence="6">BD3526</strain>
    </source>
</reference>
<dbReference type="Pfam" id="PF01037">
    <property type="entry name" value="AsnC_trans_reg"/>
    <property type="match status" value="1"/>
</dbReference>
<dbReference type="PANTHER" id="PTHR30154:SF20">
    <property type="entry name" value="LEUCINE-RESPONSIVE REGULATORY PROTEIN"/>
    <property type="match status" value="1"/>
</dbReference>
<dbReference type="InterPro" id="IPR036390">
    <property type="entry name" value="WH_DNA-bd_sf"/>
</dbReference>
<gene>
    <name evidence="5" type="ORF">AR543_02395</name>
</gene>
<dbReference type="SUPFAM" id="SSF46785">
    <property type="entry name" value="Winged helix' DNA-binding domain"/>
    <property type="match status" value="1"/>
</dbReference>
<dbReference type="GO" id="GO:0043565">
    <property type="term" value="F:sequence-specific DNA binding"/>
    <property type="evidence" value="ECO:0007669"/>
    <property type="project" value="InterPro"/>
</dbReference>
<evidence type="ECO:0000256" key="1">
    <source>
        <dbReference type="ARBA" id="ARBA00023015"/>
    </source>
</evidence>
<keyword evidence="1" id="KW-0805">Transcription regulation</keyword>
<feature type="domain" description="HTH asnC-type" evidence="4">
    <location>
        <begin position="5"/>
        <end position="66"/>
    </location>
</feature>
<dbReference type="SMART" id="SM00344">
    <property type="entry name" value="HTH_ASNC"/>
    <property type="match status" value="1"/>
</dbReference>
<evidence type="ECO:0000256" key="3">
    <source>
        <dbReference type="ARBA" id="ARBA00023163"/>
    </source>
</evidence>
<evidence type="ECO:0000313" key="5">
    <source>
        <dbReference type="EMBL" id="ANF94993.1"/>
    </source>
</evidence>
<keyword evidence="2" id="KW-0238">DNA-binding</keyword>
<dbReference type="AlphaFoldDB" id="A0A172ZBW4"/>
<dbReference type="InterPro" id="IPR019887">
    <property type="entry name" value="Tscrpt_reg_AsnC/Lrp_C"/>
</dbReference>
<dbReference type="PROSITE" id="PS00519">
    <property type="entry name" value="HTH_ASNC_1"/>
    <property type="match status" value="1"/>
</dbReference>
<dbReference type="Pfam" id="PF13412">
    <property type="entry name" value="HTH_24"/>
    <property type="match status" value="1"/>
</dbReference>
<dbReference type="InterPro" id="IPR011991">
    <property type="entry name" value="ArsR-like_HTH"/>
</dbReference>
<evidence type="ECO:0000313" key="6">
    <source>
        <dbReference type="Proteomes" id="UP000078148"/>
    </source>
</evidence>
<dbReference type="InterPro" id="IPR019885">
    <property type="entry name" value="Tscrpt_reg_HTH_AsnC-type_CS"/>
</dbReference>
<dbReference type="KEGG" id="pbv:AR543_02395"/>
<dbReference type="STRING" id="1616788.AR543_02395"/>
<evidence type="ECO:0000256" key="2">
    <source>
        <dbReference type="ARBA" id="ARBA00023125"/>
    </source>
</evidence>
<protein>
    <submittedName>
        <fullName evidence="5">AsnC family transcriptional regulator</fullName>
    </submittedName>
</protein>
<dbReference type="PRINTS" id="PR00033">
    <property type="entry name" value="HTHASNC"/>
</dbReference>
<dbReference type="GO" id="GO:0043200">
    <property type="term" value="P:response to amino acid"/>
    <property type="evidence" value="ECO:0007669"/>
    <property type="project" value="TreeGrafter"/>
</dbReference>
<dbReference type="InterPro" id="IPR000485">
    <property type="entry name" value="AsnC-type_HTH_dom"/>
</dbReference>
<name>A0A172ZBW4_9BACL</name>
<keyword evidence="6" id="KW-1185">Reference proteome</keyword>
<dbReference type="Proteomes" id="UP000078148">
    <property type="component" value="Chromosome"/>
</dbReference>
<proteinExistence type="predicted"/>
<dbReference type="InterPro" id="IPR011008">
    <property type="entry name" value="Dimeric_a/b-barrel"/>
</dbReference>
<dbReference type="InterPro" id="IPR036388">
    <property type="entry name" value="WH-like_DNA-bd_sf"/>
</dbReference>
<sequence>MPSSIDEIDLKIMQKLQSYGRITAAQLSKELNLSAPSIRERIIRLEEKGVITGYSAMFNWAKLDRSMTTFIMVKTERSQEIVDFCEQAVEVTDMHRISGEYNYMIQVQTSSMQELASFQERLVQLGPSKSHVSMKTLIEDRHHLL</sequence>
<dbReference type="EMBL" id="CP013023">
    <property type="protein sequence ID" value="ANF94993.1"/>
    <property type="molecule type" value="Genomic_DNA"/>
</dbReference>
<keyword evidence="3" id="KW-0804">Transcription</keyword>